<name>A0A699Z7Q5_HAELA</name>
<accession>A0A699Z7Q5</accession>
<evidence type="ECO:0000313" key="1">
    <source>
        <dbReference type="EMBL" id="GFH18667.1"/>
    </source>
</evidence>
<dbReference type="EMBL" id="BLLF01001335">
    <property type="protein sequence ID" value="GFH18667.1"/>
    <property type="molecule type" value="Genomic_DNA"/>
</dbReference>
<dbReference type="AlphaFoldDB" id="A0A699Z7Q5"/>
<gene>
    <name evidence="1" type="ORF">HaLaN_15507</name>
</gene>
<keyword evidence="2" id="KW-1185">Reference proteome</keyword>
<organism evidence="1 2">
    <name type="scientific">Haematococcus lacustris</name>
    <name type="common">Green alga</name>
    <name type="synonym">Haematococcus pluvialis</name>
    <dbReference type="NCBI Taxonomy" id="44745"/>
    <lineage>
        <taxon>Eukaryota</taxon>
        <taxon>Viridiplantae</taxon>
        <taxon>Chlorophyta</taxon>
        <taxon>core chlorophytes</taxon>
        <taxon>Chlorophyceae</taxon>
        <taxon>CS clade</taxon>
        <taxon>Chlamydomonadales</taxon>
        <taxon>Haematococcaceae</taxon>
        <taxon>Haematococcus</taxon>
    </lineage>
</organism>
<protein>
    <submittedName>
        <fullName evidence="1">Lipase_3 domain-containing protein</fullName>
    </submittedName>
</protein>
<comment type="caution">
    <text evidence="1">The sequence shown here is derived from an EMBL/GenBank/DDBJ whole genome shotgun (WGS) entry which is preliminary data.</text>
</comment>
<reference evidence="1 2" key="1">
    <citation type="submission" date="2020-02" db="EMBL/GenBank/DDBJ databases">
        <title>Draft genome sequence of Haematococcus lacustris strain NIES-144.</title>
        <authorList>
            <person name="Morimoto D."/>
            <person name="Nakagawa S."/>
            <person name="Yoshida T."/>
            <person name="Sawayama S."/>
        </authorList>
    </citation>
    <scope>NUCLEOTIDE SEQUENCE [LARGE SCALE GENOMIC DNA]</scope>
    <source>
        <strain evidence="1 2">NIES-144</strain>
    </source>
</reference>
<sequence length="196" mass="19959">PACIPSPVLGSETAPLPSQAVRIIAVRASPGLTASIQHWRRTGCAAPASGASPLGLVSFESFKLGVKGRGVGGSLAVLVGLMAAARGLRSACGQPLAVAYDAPPLIAEVVRGEPWGCGGMDQRQCDVQDFLHMDEQLRANGLLAQLGLNCNAVLNVVTPASAQPDSNAAAQVIRGAAEEVGKVLAGLAGQMRRSSM</sequence>
<feature type="non-terminal residue" evidence="1">
    <location>
        <position position="1"/>
    </location>
</feature>
<dbReference type="Proteomes" id="UP000485058">
    <property type="component" value="Unassembled WGS sequence"/>
</dbReference>
<evidence type="ECO:0000313" key="2">
    <source>
        <dbReference type="Proteomes" id="UP000485058"/>
    </source>
</evidence>
<proteinExistence type="predicted"/>